<gene>
    <name evidence="6" type="ORF">DJ013_03820</name>
</gene>
<dbReference type="PANTHER" id="PTHR46743:SF2">
    <property type="entry name" value="TEICHOIC ACIDS EXPORT ATP-BINDING PROTEIN TAGH"/>
    <property type="match status" value="1"/>
</dbReference>
<keyword evidence="4 6" id="KW-0067">ATP-binding</keyword>
<evidence type="ECO:0000256" key="3">
    <source>
        <dbReference type="ARBA" id="ARBA00022741"/>
    </source>
</evidence>
<dbReference type="GO" id="GO:0140359">
    <property type="term" value="F:ABC-type transporter activity"/>
    <property type="evidence" value="ECO:0007669"/>
    <property type="project" value="InterPro"/>
</dbReference>
<dbReference type="InterPro" id="IPR050683">
    <property type="entry name" value="Bact_Polysacc_Export_ATP-bd"/>
</dbReference>
<evidence type="ECO:0000256" key="2">
    <source>
        <dbReference type="ARBA" id="ARBA00022448"/>
    </source>
</evidence>
<dbReference type="AlphaFoldDB" id="A0A2Z4G8M6"/>
<dbReference type="Proteomes" id="UP000249873">
    <property type="component" value="Chromosome"/>
</dbReference>
<reference evidence="6 7" key="1">
    <citation type="submission" date="2018-05" db="EMBL/GenBank/DDBJ databases">
        <title>Complete genome sequence of Arcticibacterium luteifluviistationis SM1504T, a cytophagaceae bacterium isolated from Arctic surface seawater.</title>
        <authorList>
            <person name="Li Y."/>
            <person name="Qin Q.-L."/>
        </authorList>
    </citation>
    <scope>NUCLEOTIDE SEQUENCE [LARGE SCALE GENOMIC DNA]</scope>
    <source>
        <strain evidence="6 7">SM1504</strain>
    </source>
</reference>
<dbReference type="Pfam" id="PF00005">
    <property type="entry name" value="ABC_tran"/>
    <property type="match status" value="1"/>
</dbReference>
<evidence type="ECO:0000313" key="6">
    <source>
        <dbReference type="EMBL" id="AWV97343.1"/>
    </source>
</evidence>
<comment type="similarity">
    <text evidence="1">Belongs to the ABC transporter superfamily.</text>
</comment>
<dbReference type="PANTHER" id="PTHR46743">
    <property type="entry name" value="TEICHOIC ACIDS EXPORT ATP-BINDING PROTEIN TAGH"/>
    <property type="match status" value="1"/>
</dbReference>
<evidence type="ECO:0000313" key="7">
    <source>
        <dbReference type="Proteomes" id="UP000249873"/>
    </source>
</evidence>
<dbReference type="InterPro" id="IPR029439">
    <property type="entry name" value="Wzt_C"/>
</dbReference>
<dbReference type="CDD" id="cd03220">
    <property type="entry name" value="ABC_KpsT_Wzt"/>
    <property type="match status" value="1"/>
</dbReference>
<dbReference type="GO" id="GO:0016887">
    <property type="term" value="F:ATP hydrolysis activity"/>
    <property type="evidence" value="ECO:0007669"/>
    <property type="project" value="InterPro"/>
</dbReference>
<protein>
    <submittedName>
        <fullName evidence="6">ABC transporter ATP-binding protein</fullName>
    </submittedName>
</protein>
<dbReference type="InterPro" id="IPR015860">
    <property type="entry name" value="ABC_transpr_TagH-like"/>
</dbReference>
<organism evidence="6 7">
    <name type="scientific">Arcticibacterium luteifluviistationis</name>
    <dbReference type="NCBI Taxonomy" id="1784714"/>
    <lineage>
        <taxon>Bacteria</taxon>
        <taxon>Pseudomonadati</taxon>
        <taxon>Bacteroidota</taxon>
        <taxon>Cytophagia</taxon>
        <taxon>Cytophagales</taxon>
        <taxon>Leadbetterellaceae</taxon>
        <taxon>Arcticibacterium</taxon>
    </lineage>
</organism>
<dbReference type="RefSeq" id="WP_111370445.1">
    <property type="nucleotide sequence ID" value="NZ_CP029480.1"/>
</dbReference>
<dbReference type="KEGG" id="als:DJ013_03820"/>
<dbReference type="Gene3D" id="3.40.50.300">
    <property type="entry name" value="P-loop containing nucleotide triphosphate hydrolases"/>
    <property type="match status" value="1"/>
</dbReference>
<dbReference type="EMBL" id="CP029480">
    <property type="protein sequence ID" value="AWV97343.1"/>
    <property type="molecule type" value="Genomic_DNA"/>
</dbReference>
<dbReference type="GO" id="GO:0016020">
    <property type="term" value="C:membrane"/>
    <property type="evidence" value="ECO:0007669"/>
    <property type="project" value="InterPro"/>
</dbReference>
<evidence type="ECO:0000256" key="4">
    <source>
        <dbReference type="ARBA" id="ARBA00022840"/>
    </source>
</evidence>
<sequence>MPAIEIKNASKSYLIKHKLSKSNTLREDIVNFSKSVFSKKNPSEKELFWALKNINLTVERGDRLGVIGSNGAGKSTLLKILSRVTAPTTGEIRIQGRMASLLEVGTGFHPELTGRENIYLNGSILGMKNHEIYAQFDAIVEFAGIEQFLDTPVKRYSSGMYVRLGFAIAAHLEPEILIVDEVLAVGDADFQKKSIGKMRDVSKSGRTILFVSHNLTAVQNLCNKGAFLRKGELIDSGEINSVINNYVQNVASFQIKQEWEDQSKAPGDNGILAKRIELKSSEELESGTQLTTATPLKVEYEFWNDHDDVKLNVSIFLYTMTGQCIFNIANEGKIYKKGLIATEFNIPGNFLNDGSYFISMMVVQDESKPLFFFEEALMFDIQDFREDIEWVGKWPGAIRPLNLKLKTWQKEFNK</sequence>
<keyword evidence="2" id="KW-0813">Transport</keyword>
<dbReference type="SMART" id="SM00382">
    <property type="entry name" value="AAA"/>
    <property type="match status" value="1"/>
</dbReference>
<name>A0A2Z4G8M6_9BACT</name>
<feature type="domain" description="ABC transporter" evidence="5">
    <location>
        <begin position="25"/>
        <end position="255"/>
    </location>
</feature>
<dbReference type="SUPFAM" id="SSF52540">
    <property type="entry name" value="P-loop containing nucleoside triphosphate hydrolases"/>
    <property type="match status" value="1"/>
</dbReference>
<dbReference type="InterPro" id="IPR027417">
    <property type="entry name" value="P-loop_NTPase"/>
</dbReference>
<keyword evidence="3" id="KW-0547">Nucleotide-binding</keyword>
<dbReference type="PROSITE" id="PS50893">
    <property type="entry name" value="ABC_TRANSPORTER_2"/>
    <property type="match status" value="1"/>
</dbReference>
<proteinExistence type="inferred from homology"/>
<keyword evidence="7" id="KW-1185">Reference proteome</keyword>
<evidence type="ECO:0000256" key="1">
    <source>
        <dbReference type="ARBA" id="ARBA00005417"/>
    </source>
</evidence>
<evidence type="ECO:0000259" key="5">
    <source>
        <dbReference type="PROSITE" id="PS50893"/>
    </source>
</evidence>
<accession>A0A2Z4G8M6</accession>
<dbReference type="InterPro" id="IPR003439">
    <property type="entry name" value="ABC_transporter-like_ATP-bd"/>
</dbReference>
<dbReference type="InterPro" id="IPR003593">
    <property type="entry name" value="AAA+_ATPase"/>
</dbReference>
<dbReference type="GO" id="GO:0005524">
    <property type="term" value="F:ATP binding"/>
    <property type="evidence" value="ECO:0007669"/>
    <property type="project" value="UniProtKB-KW"/>
</dbReference>
<dbReference type="OrthoDB" id="9785229at2"/>
<dbReference type="CDD" id="cd10147">
    <property type="entry name" value="Wzt_C-like"/>
    <property type="match status" value="1"/>
</dbReference>